<evidence type="ECO:0000313" key="2">
    <source>
        <dbReference type="WBParaSite" id="PS1159_v2.g13396.t1"/>
    </source>
</evidence>
<evidence type="ECO:0000313" key="1">
    <source>
        <dbReference type="Proteomes" id="UP000887580"/>
    </source>
</evidence>
<organism evidence="1 2">
    <name type="scientific">Panagrolaimus sp. PS1159</name>
    <dbReference type="NCBI Taxonomy" id="55785"/>
    <lineage>
        <taxon>Eukaryota</taxon>
        <taxon>Metazoa</taxon>
        <taxon>Ecdysozoa</taxon>
        <taxon>Nematoda</taxon>
        <taxon>Chromadorea</taxon>
        <taxon>Rhabditida</taxon>
        <taxon>Tylenchina</taxon>
        <taxon>Panagrolaimomorpha</taxon>
        <taxon>Panagrolaimoidea</taxon>
        <taxon>Panagrolaimidae</taxon>
        <taxon>Panagrolaimus</taxon>
    </lineage>
</organism>
<reference evidence="2" key="1">
    <citation type="submission" date="2022-11" db="UniProtKB">
        <authorList>
            <consortium name="WormBaseParasite"/>
        </authorList>
    </citation>
    <scope>IDENTIFICATION</scope>
</reference>
<name>A0AC35F376_9BILA</name>
<dbReference type="Proteomes" id="UP000887580">
    <property type="component" value="Unplaced"/>
</dbReference>
<accession>A0AC35F376</accession>
<sequence length="268" mass="29814">MDRFVCCKREPRQPTDLTTCPGKMIRDPKKRLCSSNNICPPNYNCIRRNYDRIGICCRHRRTPSTIALALRCPFHELPFRDEFGTVRLCSAMNTCPSGYRCELSQTLGTKSSICCKDPTLIEDTSCSHNLLPLSTEGNIQSCLNAACPSGYECSQNNVYTNCSHNLLPLSTEGNIQSCSNAACPSGYECSQNNVCCPTEEFACTEPLYVGTKCATEVPSERWYFHATTGRCQPFVFQGCTPSANNFPDEETCHKLCVTSKKRGSKSIQ</sequence>
<dbReference type="WBParaSite" id="PS1159_v2.g13396.t1">
    <property type="protein sequence ID" value="PS1159_v2.g13396.t1"/>
    <property type="gene ID" value="PS1159_v2.g13396"/>
</dbReference>
<protein>
    <submittedName>
        <fullName evidence="2">BPTI/Kunitz inhibitor domain-containing protein</fullName>
    </submittedName>
</protein>
<proteinExistence type="predicted"/>